<dbReference type="EMBL" id="CP051682">
    <property type="protein sequence ID" value="QJD95401.1"/>
    <property type="molecule type" value="Genomic_DNA"/>
</dbReference>
<name>A0A7L5DXC4_9SPHI</name>
<dbReference type="AlphaFoldDB" id="A0A7L5DXC4"/>
<sequence>MNPVLERLGIFPEAEAFFHAESLCFDYGGVSEVYDQGYHYVPTTDGLWLAGNRYAQEVVITNSAMEAIAWYAIHRSSYADPAALAFVSLGNLPTPAQLSWLRSAFRRRKFTLVFAHSLLGKLTDIKAACLLKGKTVSLCWQKKKAAVSYQGRTADFDESCCSLHHFEKAFGLRLGIRTSKPALHVTHLIQLQYDSSKIDYPQARA</sequence>
<accession>A0A7L5DXC4</accession>
<reference evidence="1 2" key="1">
    <citation type="submission" date="2020-04" db="EMBL/GenBank/DDBJ databases">
        <title>Genome sequencing of novel species.</title>
        <authorList>
            <person name="Heo J."/>
            <person name="Kim S.-J."/>
            <person name="Kim J.-S."/>
            <person name="Hong S.-B."/>
            <person name="Kwon S.-W."/>
        </authorList>
    </citation>
    <scope>NUCLEOTIDE SEQUENCE [LARGE SCALE GENOMIC DNA]</scope>
    <source>
        <strain evidence="1 2">F39-2</strain>
    </source>
</reference>
<dbReference type="Proteomes" id="UP000503278">
    <property type="component" value="Chromosome"/>
</dbReference>
<proteinExistence type="predicted"/>
<evidence type="ECO:0000313" key="1">
    <source>
        <dbReference type="EMBL" id="QJD95401.1"/>
    </source>
</evidence>
<dbReference type="RefSeq" id="WP_169606417.1">
    <property type="nucleotide sequence ID" value="NZ_CP051682.1"/>
</dbReference>
<evidence type="ECO:0000313" key="2">
    <source>
        <dbReference type="Proteomes" id="UP000503278"/>
    </source>
</evidence>
<gene>
    <name evidence="1" type="ORF">HH214_05695</name>
</gene>
<organism evidence="1 2">
    <name type="scientific">Mucilaginibacter robiniae</name>
    <dbReference type="NCBI Taxonomy" id="2728022"/>
    <lineage>
        <taxon>Bacteria</taxon>
        <taxon>Pseudomonadati</taxon>
        <taxon>Bacteroidota</taxon>
        <taxon>Sphingobacteriia</taxon>
        <taxon>Sphingobacteriales</taxon>
        <taxon>Sphingobacteriaceae</taxon>
        <taxon>Mucilaginibacter</taxon>
    </lineage>
</organism>
<dbReference type="KEGG" id="mrob:HH214_05695"/>
<protein>
    <submittedName>
        <fullName evidence="1">Uncharacterized protein</fullName>
    </submittedName>
</protein>
<keyword evidence="2" id="KW-1185">Reference proteome</keyword>